<dbReference type="Pfam" id="PF00106">
    <property type="entry name" value="adh_short"/>
    <property type="match status" value="1"/>
</dbReference>
<evidence type="ECO:0008006" key="5">
    <source>
        <dbReference type="Google" id="ProtNLM"/>
    </source>
</evidence>
<feature type="chain" id="PRO_5013769135" description="Retinol dehydrogenase 16" evidence="2">
    <location>
        <begin position="22"/>
        <end position="144"/>
    </location>
</feature>
<gene>
    <name evidence="3" type="ORF">AB205_0180060</name>
</gene>
<keyword evidence="2" id="KW-0732">Signal</keyword>
<dbReference type="Proteomes" id="UP000228934">
    <property type="component" value="Unassembled WGS sequence"/>
</dbReference>
<organism evidence="3 4">
    <name type="scientific">Aquarana catesbeiana</name>
    <name type="common">American bullfrog</name>
    <name type="synonym">Rana catesbeiana</name>
    <dbReference type="NCBI Taxonomy" id="8400"/>
    <lineage>
        <taxon>Eukaryota</taxon>
        <taxon>Metazoa</taxon>
        <taxon>Chordata</taxon>
        <taxon>Craniata</taxon>
        <taxon>Vertebrata</taxon>
        <taxon>Euteleostomi</taxon>
        <taxon>Amphibia</taxon>
        <taxon>Batrachia</taxon>
        <taxon>Anura</taxon>
        <taxon>Neobatrachia</taxon>
        <taxon>Ranoidea</taxon>
        <taxon>Ranidae</taxon>
        <taxon>Aquarana</taxon>
    </lineage>
</organism>
<dbReference type="GO" id="GO:0008202">
    <property type="term" value="P:steroid metabolic process"/>
    <property type="evidence" value="ECO:0007669"/>
    <property type="project" value="TreeGrafter"/>
</dbReference>
<dbReference type="SUPFAM" id="SSF51735">
    <property type="entry name" value="NAD(P)-binding Rossmann-fold domains"/>
    <property type="match status" value="1"/>
</dbReference>
<evidence type="ECO:0000256" key="2">
    <source>
        <dbReference type="SAM" id="SignalP"/>
    </source>
</evidence>
<dbReference type="OrthoDB" id="294295at2759"/>
<comment type="similarity">
    <text evidence="1">Belongs to the short-chain dehydrogenases/reductases (SDR) family.</text>
</comment>
<evidence type="ECO:0000313" key="3">
    <source>
        <dbReference type="EMBL" id="PIO33852.1"/>
    </source>
</evidence>
<proteinExistence type="inferred from homology"/>
<feature type="signal peptide" evidence="2">
    <location>
        <begin position="1"/>
        <end position="21"/>
    </location>
</feature>
<dbReference type="InterPro" id="IPR036291">
    <property type="entry name" value="NAD(P)-bd_dom_sf"/>
</dbReference>
<evidence type="ECO:0000256" key="1">
    <source>
        <dbReference type="ARBA" id="ARBA00006484"/>
    </source>
</evidence>
<dbReference type="GO" id="GO:0016491">
    <property type="term" value="F:oxidoreductase activity"/>
    <property type="evidence" value="ECO:0007669"/>
    <property type="project" value="TreeGrafter"/>
</dbReference>
<keyword evidence="4" id="KW-1185">Reference proteome</keyword>
<dbReference type="InterPro" id="IPR002347">
    <property type="entry name" value="SDR_fam"/>
</dbReference>
<name>A0A2G9S156_AQUCT</name>
<dbReference type="AlphaFoldDB" id="A0A2G9S156"/>
<dbReference type="EMBL" id="KV927972">
    <property type="protein sequence ID" value="PIO33852.1"/>
    <property type="molecule type" value="Genomic_DNA"/>
</dbReference>
<dbReference type="PANTHER" id="PTHR43313:SF48">
    <property type="match status" value="1"/>
</dbReference>
<dbReference type="PANTHER" id="PTHR43313">
    <property type="entry name" value="SHORT-CHAIN DEHYDROGENASE/REDUCTASE FAMILY 9C"/>
    <property type="match status" value="1"/>
</dbReference>
<sequence>MWLPLLLVMALILLYRWYRQSWLLENLTDKYVFITGCDTGFGNLLAKQLDKHGMRVLAACLTETGSEKLKKETSSRLQTTILDVANTQSVNSAALWVEENVRNKGAKPKGDFLLKYHTTTPSKAPGLVVAVWHRSLKWVMGTRE</sequence>
<accession>A0A2G9S156</accession>
<protein>
    <recommendedName>
        <fullName evidence="5">Retinol dehydrogenase 16</fullName>
    </recommendedName>
</protein>
<evidence type="ECO:0000313" key="4">
    <source>
        <dbReference type="Proteomes" id="UP000228934"/>
    </source>
</evidence>
<reference evidence="4" key="1">
    <citation type="journal article" date="2017" name="Nat. Commun.">
        <title>The North American bullfrog draft genome provides insight into hormonal regulation of long noncoding RNA.</title>
        <authorList>
            <person name="Hammond S.A."/>
            <person name="Warren R.L."/>
            <person name="Vandervalk B.P."/>
            <person name="Kucuk E."/>
            <person name="Khan H."/>
            <person name="Gibb E.A."/>
            <person name="Pandoh P."/>
            <person name="Kirk H."/>
            <person name="Zhao Y."/>
            <person name="Jones M."/>
            <person name="Mungall A.J."/>
            <person name="Coope R."/>
            <person name="Pleasance S."/>
            <person name="Moore R.A."/>
            <person name="Holt R.A."/>
            <person name="Round J.M."/>
            <person name="Ohora S."/>
            <person name="Walle B.V."/>
            <person name="Veldhoen N."/>
            <person name="Helbing C.C."/>
            <person name="Birol I."/>
        </authorList>
    </citation>
    <scope>NUCLEOTIDE SEQUENCE [LARGE SCALE GENOMIC DNA]</scope>
</reference>
<dbReference type="Gene3D" id="3.40.50.720">
    <property type="entry name" value="NAD(P)-binding Rossmann-like Domain"/>
    <property type="match status" value="1"/>
</dbReference>